<sequence>MSAPSAVTPDPRRSPEIPRMLGRGMTMGDQLARHSRTIGDEPAFVFGTTVRTYRELDQRVSRLANALRDRGVGQGDRIAVLGLNTLEVVEAFFAATRVGGICVPVNFRLAAGEIAYVLGDSGAAAAVVHAPLAETYAQAAAELTDPPVCLVYGDAAAAGSVPGADEYEPALGDASPEFDELRVDEHDPAFIMYTSGTTGKPKGAVLTHFNLVMHAFSNMATIGITGEDRVWMAAAPLFHIAGMSGMLPTLLMGGRTVLSPSGRFDPAGMLDTFERERVSSVFLVPAQWQAIVSVPDIDQRDLSCLKQISWGAAPASTTLLRTIMEKFPQAELSTAFGQTECSPITTLLRGEDSLRKIGSVGTPMLNVEVRVVDDDMNDVPRGEVGEIVYRSPMVMKEYWNKPAETAEVFRGGWFHSGDLVRQDEDGYFYVVDRKKDMIISGGENIYCAEVEDVLAGHPKIAEVALIGMADEKWGETPLAVLAPHEKGDPPTAAELEEWCTQRLARYKRPRKLAVVSALPRNPSGKVLKTTLRADRDSGALPIEAV</sequence>
<dbReference type="InterPro" id="IPR020845">
    <property type="entry name" value="AMP-binding_CS"/>
</dbReference>
<reference evidence="6 7" key="1">
    <citation type="submission" date="2020-08" db="EMBL/GenBank/DDBJ databases">
        <title>Sequencing the genomes of 1000 actinobacteria strains.</title>
        <authorList>
            <person name="Klenk H.-P."/>
        </authorList>
    </citation>
    <scope>NUCLEOTIDE SEQUENCE [LARGE SCALE GENOMIC DNA]</scope>
    <source>
        <strain evidence="6 7">DSM 45267</strain>
    </source>
</reference>
<dbReference type="EC" id="6.2.1.-" evidence="6"/>
<dbReference type="InterPro" id="IPR025110">
    <property type="entry name" value="AMP-bd_C"/>
</dbReference>
<gene>
    <name evidence="6" type="ORF">FB384_004074</name>
</gene>
<dbReference type="InterPro" id="IPR042099">
    <property type="entry name" value="ANL_N_sf"/>
</dbReference>
<dbReference type="InterPro" id="IPR000873">
    <property type="entry name" value="AMP-dep_synth/lig_dom"/>
</dbReference>
<organism evidence="6 7">
    <name type="scientific">Prauserella sediminis</name>
    <dbReference type="NCBI Taxonomy" id="577680"/>
    <lineage>
        <taxon>Bacteria</taxon>
        <taxon>Bacillati</taxon>
        <taxon>Actinomycetota</taxon>
        <taxon>Actinomycetes</taxon>
        <taxon>Pseudonocardiales</taxon>
        <taxon>Pseudonocardiaceae</taxon>
        <taxon>Prauserella</taxon>
        <taxon>Prauserella salsuginis group</taxon>
    </lineage>
</organism>
<dbReference type="Pfam" id="PF00501">
    <property type="entry name" value="AMP-binding"/>
    <property type="match status" value="1"/>
</dbReference>
<dbReference type="AlphaFoldDB" id="A0A839XXE6"/>
<dbReference type="FunFam" id="3.30.300.30:FF:000008">
    <property type="entry name" value="2,3-dihydroxybenzoate-AMP ligase"/>
    <property type="match status" value="1"/>
</dbReference>
<keyword evidence="2 6" id="KW-0436">Ligase</keyword>
<feature type="region of interest" description="Disordered" evidence="3">
    <location>
        <begin position="1"/>
        <end position="23"/>
    </location>
</feature>
<protein>
    <submittedName>
        <fullName evidence="6">Fatty-acyl-CoA synthase/long-chain acyl-CoA synthetase</fullName>
        <ecNumber evidence="6">6.2.1.-</ecNumber>
        <ecNumber evidence="6">6.2.1.3</ecNumber>
    </submittedName>
</protein>
<comment type="similarity">
    <text evidence="1">Belongs to the ATP-dependent AMP-binding enzyme family.</text>
</comment>
<dbReference type="PROSITE" id="PS00455">
    <property type="entry name" value="AMP_BINDING"/>
    <property type="match status" value="1"/>
</dbReference>
<proteinExistence type="inferred from homology"/>
<dbReference type="PANTHER" id="PTHR43767:SF1">
    <property type="entry name" value="NONRIBOSOMAL PEPTIDE SYNTHASE PES1 (EUROFUNG)-RELATED"/>
    <property type="match status" value="1"/>
</dbReference>
<evidence type="ECO:0000259" key="5">
    <source>
        <dbReference type="Pfam" id="PF13193"/>
    </source>
</evidence>
<dbReference type="PANTHER" id="PTHR43767">
    <property type="entry name" value="LONG-CHAIN-FATTY-ACID--COA LIGASE"/>
    <property type="match status" value="1"/>
</dbReference>
<evidence type="ECO:0000313" key="6">
    <source>
        <dbReference type="EMBL" id="MBB3665123.1"/>
    </source>
</evidence>
<accession>A0A839XXE6</accession>
<dbReference type="SUPFAM" id="SSF56801">
    <property type="entry name" value="Acetyl-CoA synthetase-like"/>
    <property type="match status" value="1"/>
</dbReference>
<comment type="caution">
    <text evidence="6">The sequence shown here is derived from an EMBL/GenBank/DDBJ whole genome shotgun (WGS) entry which is preliminary data.</text>
</comment>
<keyword evidence="7" id="KW-1185">Reference proteome</keyword>
<dbReference type="InterPro" id="IPR045851">
    <property type="entry name" value="AMP-bd_C_sf"/>
</dbReference>
<feature type="domain" description="AMP-dependent synthetase/ligase" evidence="4">
    <location>
        <begin position="34"/>
        <end position="399"/>
    </location>
</feature>
<evidence type="ECO:0000313" key="7">
    <source>
        <dbReference type="Proteomes" id="UP000564573"/>
    </source>
</evidence>
<evidence type="ECO:0000256" key="2">
    <source>
        <dbReference type="ARBA" id="ARBA00022598"/>
    </source>
</evidence>
<dbReference type="InterPro" id="IPR050237">
    <property type="entry name" value="ATP-dep_AMP-bd_enzyme"/>
</dbReference>
<dbReference type="Gene3D" id="3.30.300.30">
    <property type="match status" value="1"/>
</dbReference>
<dbReference type="Gene3D" id="3.40.50.12780">
    <property type="entry name" value="N-terminal domain of ligase-like"/>
    <property type="match status" value="1"/>
</dbReference>
<evidence type="ECO:0000256" key="3">
    <source>
        <dbReference type="SAM" id="MobiDB-lite"/>
    </source>
</evidence>
<dbReference type="NCBIfam" id="NF004837">
    <property type="entry name" value="PRK06187.1"/>
    <property type="match status" value="1"/>
</dbReference>
<dbReference type="Pfam" id="PF13193">
    <property type="entry name" value="AMP-binding_C"/>
    <property type="match status" value="1"/>
</dbReference>
<feature type="domain" description="AMP-binding enzyme C-terminal" evidence="5">
    <location>
        <begin position="449"/>
        <end position="525"/>
    </location>
</feature>
<dbReference type="Proteomes" id="UP000564573">
    <property type="component" value="Unassembled WGS sequence"/>
</dbReference>
<dbReference type="CDD" id="cd17631">
    <property type="entry name" value="FACL_FadD13-like"/>
    <property type="match status" value="1"/>
</dbReference>
<dbReference type="EMBL" id="JACIBS010000002">
    <property type="protein sequence ID" value="MBB3665123.1"/>
    <property type="molecule type" value="Genomic_DNA"/>
</dbReference>
<dbReference type="EC" id="6.2.1.3" evidence="6"/>
<evidence type="ECO:0000259" key="4">
    <source>
        <dbReference type="Pfam" id="PF00501"/>
    </source>
</evidence>
<dbReference type="GO" id="GO:0004467">
    <property type="term" value="F:long-chain fatty acid-CoA ligase activity"/>
    <property type="evidence" value="ECO:0007669"/>
    <property type="project" value="UniProtKB-EC"/>
</dbReference>
<name>A0A839XXE6_9PSEU</name>
<evidence type="ECO:0000256" key="1">
    <source>
        <dbReference type="ARBA" id="ARBA00006432"/>
    </source>
</evidence>